<dbReference type="InterPro" id="IPR000730">
    <property type="entry name" value="Pr_cel_nuc_antig"/>
</dbReference>
<comment type="caution">
    <text evidence="2">The sequence shown here is derived from an EMBL/GenBank/DDBJ whole genome shotgun (WGS) entry which is preliminary data.</text>
</comment>
<dbReference type="AlphaFoldDB" id="A0AAN7TZE9"/>
<evidence type="ECO:0000313" key="3">
    <source>
        <dbReference type="Proteomes" id="UP001344447"/>
    </source>
</evidence>
<sequence length="229" mass="26631">MMNFESSSDSTNSLILISIFNIINDFLENIQIEIEENGFHIFGFDIEQINNIFKNINRASIDSILLGYNEDKMIIRVIKSNGSISNYNIPEVYTDIKEKYEINDNIDYQCEVLMPSTLLSEICNELKSFKDLNLKIQVDRNNLFFKIDDSIINADIVLENKKTKEFFLICKKKISVEFKNKYFLKINNIAKKINIKECFLQIGENLPLIIVFSISSVSTFQFYLAPILE</sequence>
<keyword evidence="3" id="KW-1185">Reference proteome</keyword>
<dbReference type="GO" id="GO:0019985">
    <property type="term" value="P:translesion synthesis"/>
    <property type="evidence" value="ECO:0007669"/>
    <property type="project" value="TreeGrafter"/>
</dbReference>
<dbReference type="Gene3D" id="3.70.10.10">
    <property type="match status" value="1"/>
</dbReference>
<dbReference type="PANTHER" id="PTHR11352">
    <property type="entry name" value="PROLIFERATING CELL NUCLEAR ANTIGEN"/>
    <property type="match status" value="1"/>
</dbReference>
<reference evidence="2 3" key="1">
    <citation type="submission" date="2023-11" db="EMBL/GenBank/DDBJ databases">
        <title>Dfirmibasis_genome.</title>
        <authorList>
            <person name="Edelbroek B."/>
            <person name="Kjellin J."/>
            <person name="Jerlstrom-Hultqvist J."/>
            <person name="Soderbom F."/>
        </authorList>
    </citation>
    <scope>NUCLEOTIDE SEQUENCE [LARGE SCALE GENOMIC DNA]</scope>
    <source>
        <strain evidence="2 3">TNS-C-14</strain>
    </source>
</reference>
<proteinExistence type="predicted"/>
<gene>
    <name evidence="2" type="ORF">RB653_003123</name>
</gene>
<dbReference type="GO" id="GO:0030337">
    <property type="term" value="F:DNA polymerase processivity factor activity"/>
    <property type="evidence" value="ECO:0007669"/>
    <property type="project" value="InterPro"/>
</dbReference>
<dbReference type="EMBL" id="JAVFKY010000004">
    <property type="protein sequence ID" value="KAK5578170.1"/>
    <property type="molecule type" value="Genomic_DNA"/>
</dbReference>
<dbReference type="InterPro" id="IPR046938">
    <property type="entry name" value="DNA_clamp_sf"/>
</dbReference>
<dbReference type="GO" id="GO:0003677">
    <property type="term" value="F:DNA binding"/>
    <property type="evidence" value="ECO:0007669"/>
    <property type="project" value="InterPro"/>
</dbReference>
<dbReference type="PANTHER" id="PTHR11352:SF10">
    <property type="entry name" value="PROLIFERATING CELL NUCLEAR ANTIGEN FAMILY PROTEIN"/>
    <property type="match status" value="1"/>
</dbReference>
<feature type="domain" description="Proliferating cell nuclear antigen PCNA C-terminal" evidence="1">
    <location>
        <begin position="105"/>
        <end position="227"/>
    </location>
</feature>
<name>A0AAN7TZE9_9MYCE</name>
<dbReference type="GO" id="GO:0006298">
    <property type="term" value="P:mismatch repair"/>
    <property type="evidence" value="ECO:0007669"/>
    <property type="project" value="TreeGrafter"/>
</dbReference>
<evidence type="ECO:0000313" key="2">
    <source>
        <dbReference type="EMBL" id="KAK5578170.1"/>
    </source>
</evidence>
<protein>
    <recommendedName>
        <fullName evidence="1">Proliferating cell nuclear antigen PCNA C-terminal domain-containing protein</fullName>
    </recommendedName>
</protein>
<dbReference type="Pfam" id="PF02747">
    <property type="entry name" value="PCNA_C"/>
    <property type="match status" value="1"/>
</dbReference>
<dbReference type="GO" id="GO:0043626">
    <property type="term" value="C:PCNA complex"/>
    <property type="evidence" value="ECO:0007669"/>
    <property type="project" value="TreeGrafter"/>
</dbReference>
<dbReference type="GO" id="GO:0006275">
    <property type="term" value="P:regulation of DNA replication"/>
    <property type="evidence" value="ECO:0007669"/>
    <property type="project" value="InterPro"/>
</dbReference>
<dbReference type="SUPFAM" id="SSF55979">
    <property type="entry name" value="DNA clamp"/>
    <property type="match status" value="1"/>
</dbReference>
<evidence type="ECO:0000259" key="1">
    <source>
        <dbReference type="Pfam" id="PF02747"/>
    </source>
</evidence>
<dbReference type="GO" id="GO:0006272">
    <property type="term" value="P:leading strand elongation"/>
    <property type="evidence" value="ECO:0007669"/>
    <property type="project" value="TreeGrafter"/>
</dbReference>
<accession>A0AAN7TZE9</accession>
<dbReference type="Proteomes" id="UP001344447">
    <property type="component" value="Unassembled WGS sequence"/>
</dbReference>
<organism evidence="2 3">
    <name type="scientific">Dictyostelium firmibasis</name>
    <dbReference type="NCBI Taxonomy" id="79012"/>
    <lineage>
        <taxon>Eukaryota</taxon>
        <taxon>Amoebozoa</taxon>
        <taxon>Evosea</taxon>
        <taxon>Eumycetozoa</taxon>
        <taxon>Dictyostelia</taxon>
        <taxon>Dictyosteliales</taxon>
        <taxon>Dictyosteliaceae</taxon>
        <taxon>Dictyostelium</taxon>
    </lineage>
</organism>
<dbReference type="InterPro" id="IPR022649">
    <property type="entry name" value="Pr_cel_nuc_antig_C"/>
</dbReference>